<organism evidence="1 2">
    <name type="scientific">Halomonas cupida</name>
    <dbReference type="NCBI Taxonomy" id="44933"/>
    <lineage>
        <taxon>Bacteria</taxon>
        <taxon>Pseudomonadati</taxon>
        <taxon>Pseudomonadota</taxon>
        <taxon>Gammaproteobacteria</taxon>
        <taxon>Oceanospirillales</taxon>
        <taxon>Halomonadaceae</taxon>
        <taxon>Halomonas</taxon>
    </lineage>
</organism>
<gene>
    <name evidence="1" type="ORF">HCU01_42960</name>
</gene>
<name>A0ABQ0WNG8_9GAMM</name>
<comment type="caution">
    <text evidence="1">The sequence shown here is derived from an EMBL/GenBank/DDBJ whole genome shotgun (WGS) entry which is preliminary data.</text>
</comment>
<accession>A0ABQ0WNG8</accession>
<keyword evidence="2" id="KW-1185">Reference proteome</keyword>
<dbReference type="Proteomes" id="UP000321726">
    <property type="component" value="Unassembled WGS sequence"/>
</dbReference>
<evidence type="ECO:0000313" key="1">
    <source>
        <dbReference type="EMBL" id="GEN26347.1"/>
    </source>
</evidence>
<evidence type="ECO:0000313" key="2">
    <source>
        <dbReference type="Proteomes" id="UP000321726"/>
    </source>
</evidence>
<reference evidence="1 2" key="1">
    <citation type="submission" date="2019-07" db="EMBL/GenBank/DDBJ databases">
        <title>Whole genome shotgun sequence of Halomonas cupida NBRC 102219.</title>
        <authorList>
            <person name="Hosoyama A."/>
            <person name="Uohara A."/>
            <person name="Ohji S."/>
            <person name="Ichikawa N."/>
        </authorList>
    </citation>
    <scope>NUCLEOTIDE SEQUENCE [LARGE SCALE GENOMIC DNA]</scope>
    <source>
        <strain evidence="1 2">NBRC 102219</strain>
    </source>
</reference>
<proteinExistence type="predicted"/>
<dbReference type="EMBL" id="BJXU01000222">
    <property type="protein sequence ID" value="GEN26347.1"/>
    <property type="molecule type" value="Genomic_DNA"/>
</dbReference>
<sequence>MKQESLSAYTPIVDNAASGKQGKLHSKKGGMADEEICYFRLD</sequence>
<protein>
    <submittedName>
        <fullName evidence="1">Uncharacterized protein</fullName>
    </submittedName>
</protein>